<evidence type="ECO:0000313" key="2">
    <source>
        <dbReference type="Proteomes" id="UP001623348"/>
    </source>
</evidence>
<proteinExistence type="predicted"/>
<organism evidence="1 2">
    <name type="scientific">Grus japonensis</name>
    <name type="common">Japanese crane</name>
    <name type="synonym">Red-crowned crane</name>
    <dbReference type="NCBI Taxonomy" id="30415"/>
    <lineage>
        <taxon>Eukaryota</taxon>
        <taxon>Metazoa</taxon>
        <taxon>Chordata</taxon>
        <taxon>Craniata</taxon>
        <taxon>Vertebrata</taxon>
        <taxon>Euteleostomi</taxon>
        <taxon>Archelosauria</taxon>
        <taxon>Archosauria</taxon>
        <taxon>Dinosauria</taxon>
        <taxon>Saurischia</taxon>
        <taxon>Theropoda</taxon>
        <taxon>Coelurosauria</taxon>
        <taxon>Aves</taxon>
        <taxon>Neognathae</taxon>
        <taxon>Neoaves</taxon>
        <taxon>Gruiformes</taxon>
        <taxon>Gruidae</taxon>
        <taxon>Grus</taxon>
    </lineage>
</organism>
<accession>A0ABC9WMC3</accession>
<dbReference type="EMBL" id="BAAFJT010000003">
    <property type="protein sequence ID" value="GAB0186626.1"/>
    <property type="molecule type" value="Genomic_DNA"/>
</dbReference>
<keyword evidence="2" id="KW-1185">Reference proteome</keyword>
<name>A0ABC9WMC3_GRUJA</name>
<evidence type="ECO:0000313" key="1">
    <source>
        <dbReference type="EMBL" id="GAB0186626.1"/>
    </source>
</evidence>
<dbReference type="Proteomes" id="UP001623348">
    <property type="component" value="Unassembled WGS sequence"/>
</dbReference>
<reference evidence="1 2" key="1">
    <citation type="submission" date="2024-06" db="EMBL/GenBank/DDBJ databases">
        <title>The draft genome of Grus japonensis, version 3.</title>
        <authorList>
            <person name="Nabeshima K."/>
            <person name="Suzuki S."/>
            <person name="Onuma M."/>
        </authorList>
    </citation>
    <scope>NUCLEOTIDE SEQUENCE [LARGE SCALE GENOMIC DNA]</scope>
    <source>
        <strain evidence="1 2">451A</strain>
    </source>
</reference>
<comment type="caution">
    <text evidence="1">The sequence shown here is derived from an EMBL/GenBank/DDBJ whole genome shotgun (WGS) entry which is preliminary data.</text>
</comment>
<sequence length="103" mass="11901">MKFNKGKDKVLHLGKKNLKHQYRMEDEHVEGIFAEKNLRSFHQCTLVAKAANGILGCIRQSAATRSRKVIPPIYSAPVEPPPECWVQFWAPLYKRDMDILPLR</sequence>
<dbReference type="AlphaFoldDB" id="A0ABC9WMC3"/>
<protein>
    <submittedName>
        <fullName evidence="1">Mitochondrial enolase superfamily member 1</fullName>
    </submittedName>
</protein>
<gene>
    <name evidence="1" type="ORF">GRJ2_001127900</name>
</gene>
<dbReference type="PANTHER" id="PTHR33332">
    <property type="entry name" value="REVERSE TRANSCRIPTASE DOMAIN-CONTAINING PROTEIN"/>
    <property type="match status" value="1"/>
</dbReference>